<feature type="transmembrane region" description="Helical" evidence="1">
    <location>
        <begin position="165"/>
        <end position="182"/>
    </location>
</feature>
<gene>
    <name evidence="2" type="ORF">PG2072B_1470</name>
</gene>
<evidence type="ECO:0000256" key="1">
    <source>
        <dbReference type="SAM" id="Phobius"/>
    </source>
</evidence>
<name>A0A4Q5BCD0_9BIFI</name>
<feature type="transmembrane region" description="Helical" evidence="1">
    <location>
        <begin position="273"/>
        <end position="291"/>
    </location>
</feature>
<organism evidence="2 3">
    <name type="scientific">Bifidobacterium pseudolongum subsp. globosum</name>
    <dbReference type="NCBI Taxonomy" id="1690"/>
    <lineage>
        <taxon>Bacteria</taxon>
        <taxon>Bacillati</taxon>
        <taxon>Actinomycetota</taxon>
        <taxon>Actinomycetes</taxon>
        <taxon>Bifidobacteriales</taxon>
        <taxon>Bifidobacteriaceae</taxon>
        <taxon>Bifidobacterium</taxon>
    </lineage>
</organism>
<evidence type="ECO:0000313" key="3">
    <source>
        <dbReference type="Proteomes" id="UP000293268"/>
    </source>
</evidence>
<reference evidence="2 3" key="1">
    <citation type="submission" date="2019-01" db="EMBL/GenBank/DDBJ databases">
        <title>Unveiling genomic diversity among members of the Bifidobacterium pseudolongum species, a widely distributed gut commensal of the animal kingdom.</title>
        <authorList>
            <person name="Lugli G.A."/>
            <person name="Duranti S."/>
            <person name="Albert K."/>
            <person name="Mancabelli L."/>
            <person name="Napoli S."/>
            <person name="Viappiani A."/>
            <person name="Anzalone R."/>
            <person name="Longhi G."/>
            <person name="Milani C."/>
            <person name="Turroni F."/>
            <person name="Alessandri G."/>
            <person name="Sela D.A."/>
            <person name="Van Sinderen D."/>
            <person name="Ventura M."/>
        </authorList>
    </citation>
    <scope>NUCLEOTIDE SEQUENCE [LARGE SCALE GENOMIC DNA]</scope>
    <source>
        <strain evidence="2 3">2072B</strain>
    </source>
</reference>
<evidence type="ECO:0008006" key="4">
    <source>
        <dbReference type="Google" id="ProtNLM"/>
    </source>
</evidence>
<feature type="transmembrane region" description="Helical" evidence="1">
    <location>
        <begin position="303"/>
        <end position="325"/>
    </location>
</feature>
<keyword evidence="1" id="KW-0472">Membrane</keyword>
<accession>A0A4Q5BCD0</accession>
<keyword evidence="1" id="KW-0812">Transmembrane</keyword>
<dbReference type="RefSeq" id="WP_129895538.1">
    <property type="nucleotide sequence ID" value="NZ_RYUE01000008.1"/>
</dbReference>
<feature type="transmembrane region" description="Helical" evidence="1">
    <location>
        <begin position="106"/>
        <end position="123"/>
    </location>
</feature>
<sequence>MYEKNLKKISLVVLTFLAYATACVINSILPDKYFFDANRVNSMVLKDGRMAAWDGSYVIAADFFRAINVLDLTTIMEWSIVLGLIGTIVVAFFLFDSMELSLLEELFWLMSIVLLNIYTLNICKDFIQFFFYVVILLVVMFAAFPTPLRLVLICAVLIIEGLGFRSYYMLVAVFFLMLYVIVTRFNCKSFGKVMLWSVLGCVVFVIAAYVILPAQYAELATARTGVNDSREFDANANSMINNAIPGTSLGATIVNFPINVVRLLFPVEMMIRGPLYLMFFVYQLILDYLLYRSAKQLLSNRPVNRVGAMLIALYLAFVITCSFFEPDFGSWLRHEVTAFPVYQALFFSRQAQSLAATQPMRSLRGVAVQPLAI</sequence>
<comment type="caution">
    <text evidence="2">The sequence shown here is derived from an EMBL/GenBank/DDBJ whole genome shotgun (WGS) entry which is preliminary data.</text>
</comment>
<feature type="transmembrane region" description="Helical" evidence="1">
    <location>
        <begin position="9"/>
        <end position="30"/>
    </location>
</feature>
<proteinExistence type="predicted"/>
<dbReference type="Proteomes" id="UP000293268">
    <property type="component" value="Unassembled WGS sequence"/>
</dbReference>
<dbReference type="AlphaFoldDB" id="A0A4Q5BCD0"/>
<feature type="transmembrane region" description="Helical" evidence="1">
    <location>
        <begin position="194"/>
        <end position="212"/>
    </location>
</feature>
<protein>
    <recommendedName>
        <fullName evidence="4">EpsG family protein</fullName>
    </recommendedName>
</protein>
<evidence type="ECO:0000313" key="2">
    <source>
        <dbReference type="EMBL" id="RYQ67437.1"/>
    </source>
</evidence>
<feature type="transmembrane region" description="Helical" evidence="1">
    <location>
        <begin position="130"/>
        <end position="159"/>
    </location>
</feature>
<dbReference type="EMBL" id="SBKU01000009">
    <property type="protein sequence ID" value="RYQ67437.1"/>
    <property type="molecule type" value="Genomic_DNA"/>
</dbReference>
<feature type="transmembrane region" description="Helical" evidence="1">
    <location>
        <begin position="75"/>
        <end position="94"/>
    </location>
</feature>
<keyword evidence="1" id="KW-1133">Transmembrane helix</keyword>